<keyword evidence="10" id="KW-1185">Reference proteome</keyword>
<evidence type="ECO:0000313" key="9">
    <source>
        <dbReference type="EMBL" id="MBO8192293.1"/>
    </source>
</evidence>
<evidence type="ECO:0000313" key="10">
    <source>
        <dbReference type="Proteomes" id="UP001519064"/>
    </source>
</evidence>
<evidence type="ECO:0000256" key="7">
    <source>
        <dbReference type="SAM" id="MobiDB-lite"/>
    </source>
</evidence>
<dbReference type="PROSITE" id="PS51000">
    <property type="entry name" value="HTH_DEOR_2"/>
    <property type="match status" value="1"/>
</dbReference>
<dbReference type="Gene3D" id="1.10.10.10">
    <property type="entry name" value="Winged helix-like DNA-binding domain superfamily/Winged helix DNA-binding domain"/>
    <property type="match status" value="1"/>
</dbReference>
<accession>A0ABS3XAA6</accession>
<dbReference type="Pfam" id="PF08220">
    <property type="entry name" value="HTH_DeoR"/>
    <property type="match status" value="1"/>
</dbReference>
<keyword evidence="5" id="KW-0804">Transcription</keyword>
<feature type="domain" description="HTH deoR-type" evidence="8">
    <location>
        <begin position="47"/>
        <end position="102"/>
    </location>
</feature>
<evidence type="ECO:0000256" key="4">
    <source>
        <dbReference type="ARBA" id="ARBA00023125"/>
    </source>
</evidence>
<dbReference type="InterPro" id="IPR018356">
    <property type="entry name" value="Tscrpt_reg_HTH_DeoR_CS"/>
</dbReference>
<evidence type="ECO:0000259" key="8">
    <source>
        <dbReference type="PROSITE" id="PS51000"/>
    </source>
</evidence>
<dbReference type="InterPro" id="IPR037171">
    <property type="entry name" value="NagB/RpiA_transferase-like"/>
</dbReference>
<protein>
    <recommendedName>
        <fullName evidence="1">Lactose phosphotransferase system repressor</fullName>
    </recommendedName>
</protein>
<keyword evidence="4" id="KW-0238">DNA-binding</keyword>
<proteinExistence type="predicted"/>
<evidence type="ECO:0000256" key="1">
    <source>
        <dbReference type="ARBA" id="ARBA00021390"/>
    </source>
</evidence>
<organism evidence="9 10">
    <name type="scientific">Streptomyces oryzae</name>
    <dbReference type="NCBI Taxonomy" id="1434886"/>
    <lineage>
        <taxon>Bacteria</taxon>
        <taxon>Bacillati</taxon>
        <taxon>Actinomycetota</taxon>
        <taxon>Actinomycetes</taxon>
        <taxon>Kitasatosporales</taxon>
        <taxon>Streptomycetaceae</taxon>
        <taxon>Streptomyces</taxon>
    </lineage>
</organism>
<dbReference type="InterPro" id="IPR036388">
    <property type="entry name" value="WH-like_DNA-bd_sf"/>
</dbReference>
<feature type="compositionally biased region" description="Low complexity" evidence="7">
    <location>
        <begin position="10"/>
        <end position="23"/>
    </location>
</feature>
<dbReference type="Pfam" id="PF00455">
    <property type="entry name" value="DeoRC"/>
    <property type="match status" value="1"/>
</dbReference>
<evidence type="ECO:0000256" key="6">
    <source>
        <dbReference type="ARBA" id="ARBA00024937"/>
    </source>
</evidence>
<sequence>MDEGQRTVRPETAADAAAHEPAPGTGAGPASDAASGQENAAMRYTRAAGRRAHILERVQASGFVSVADLVADLGVSDMTIRRDLRRLSADGDVRVVRGGISLPHATLRTSEFISRAHSSAEAKKRIAARAAELVHEDDVVAVDAGTTTFGVVAHFPPAFTGTVVTHSVPVIQQLLHLPGARVVGLGGELYPPSQAFVGATTVEQAQRLRMRLFFLGAAAVDERGVYVEADVERATKLALMEPADEVVLLVDAAKFSSTAPVRLCGLDRLTSLVTDERPPARVARELERHGVHVTTAD</sequence>
<dbReference type="SUPFAM" id="SSF46785">
    <property type="entry name" value="Winged helix' DNA-binding domain"/>
    <property type="match status" value="1"/>
</dbReference>
<comment type="function">
    <text evidence="6">Repressor of the lactose catabolism operon. Galactose-6-phosphate is the inducer.</text>
</comment>
<name>A0ABS3XAA6_9ACTN</name>
<dbReference type="SUPFAM" id="SSF100950">
    <property type="entry name" value="NagB/RpiA/CoA transferase-like"/>
    <property type="match status" value="1"/>
</dbReference>
<gene>
    <name evidence="9" type="ORF">ITI46_11535</name>
</gene>
<evidence type="ECO:0000256" key="5">
    <source>
        <dbReference type="ARBA" id="ARBA00023163"/>
    </source>
</evidence>
<dbReference type="PANTHER" id="PTHR30363:SF4">
    <property type="entry name" value="GLYCEROL-3-PHOSPHATE REGULON REPRESSOR"/>
    <property type="match status" value="1"/>
</dbReference>
<dbReference type="SMART" id="SM00420">
    <property type="entry name" value="HTH_DEOR"/>
    <property type="match status" value="1"/>
</dbReference>
<dbReference type="EMBL" id="JADKMA010000045">
    <property type="protein sequence ID" value="MBO8192293.1"/>
    <property type="molecule type" value="Genomic_DNA"/>
</dbReference>
<dbReference type="InterPro" id="IPR036390">
    <property type="entry name" value="WH_DNA-bd_sf"/>
</dbReference>
<reference evidence="9 10" key="1">
    <citation type="submission" date="2020-11" db="EMBL/GenBank/DDBJ databases">
        <title>Streptomyces spirodelae sp. nov., isolated from duckweed.</title>
        <authorList>
            <person name="Saimee Y."/>
            <person name="Duangmal K."/>
        </authorList>
    </citation>
    <scope>NUCLEOTIDE SEQUENCE [LARGE SCALE GENOMIC DNA]</scope>
    <source>
        <strain evidence="9 10">S16-07</strain>
    </source>
</reference>
<comment type="caution">
    <text evidence="9">The sequence shown here is derived from an EMBL/GenBank/DDBJ whole genome shotgun (WGS) entry which is preliminary data.</text>
</comment>
<dbReference type="PROSITE" id="PS00894">
    <property type="entry name" value="HTH_DEOR_1"/>
    <property type="match status" value="1"/>
</dbReference>
<dbReference type="SMART" id="SM01134">
    <property type="entry name" value="DeoRC"/>
    <property type="match status" value="1"/>
</dbReference>
<evidence type="ECO:0000256" key="3">
    <source>
        <dbReference type="ARBA" id="ARBA00023015"/>
    </source>
</evidence>
<keyword evidence="3" id="KW-0805">Transcription regulation</keyword>
<dbReference type="InterPro" id="IPR001034">
    <property type="entry name" value="DeoR_HTH"/>
</dbReference>
<keyword evidence="2" id="KW-0678">Repressor</keyword>
<dbReference type="Proteomes" id="UP001519064">
    <property type="component" value="Unassembled WGS sequence"/>
</dbReference>
<dbReference type="Gene3D" id="3.40.50.1360">
    <property type="match status" value="1"/>
</dbReference>
<dbReference type="RefSeq" id="WP_209239384.1">
    <property type="nucleotide sequence ID" value="NZ_JADKMA010000045.1"/>
</dbReference>
<dbReference type="InterPro" id="IPR050313">
    <property type="entry name" value="Carb_Metab_HTH_regulators"/>
</dbReference>
<feature type="region of interest" description="Disordered" evidence="7">
    <location>
        <begin position="1"/>
        <end position="39"/>
    </location>
</feature>
<evidence type="ECO:0000256" key="2">
    <source>
        <dbReference type="ARBA" id="ARBA00022491"/>
    </source>
</evidence>
<dbReference type="PANTHER" id="PTHR30363">
    <property type="entry name" value="HTH-TYPE TRANSCRIPTIONAL REGULATOR SRLR-RELATED"/>
    <property type="match status" value="1"/>
</dbReference>
<dbReference type="InterPro" id="IPR014036">
    <property type="entry name" value="DeoR-like_C"/>
</dbReference>